<dbReference type="AlphaFoldDB" id="A0A1Y0C7D4"/>
<keyword evidence="1" id="KW-0472">Membrane</keyword>
<dbReference type="OrthoDB" id="4640782at2"/>
<sequence>MYPRPTTRSGATRDWLGWSIASLVFAVAGVALAYFPWGPVSVVVAGAGLALGVVAVLRAADVSSVRFAPLAGVVISALAVALGAFTVLEPHLRAASEASVAAEDSGSPDIYGRPNSDINDIMANEVQVDFGDFSAGATSRPVLHAKLTSKMDVAHIFVLTVGAFDDSGVQVASDAMAPAVLGPQATQAVEFTFRRSGLTVAELHNKHFKVVAGKSMPFGVY</sequence>
<dbReference type="KEGG" id="mdx:BTO20_23575"/>
<dbReference type="RefSeq" id="WP_087078525.1">
    <property type="nucleotide sequence ID" value="NZ_CP020809.1"/>
</dbReference>
<gene>
    <name evidence="2" type="ORF">BTO20_23575</name>
</gene>
<evidence type="ECO:0000313" key="3">
    <source>
        <dbReference type="Proteomes" id="UP000195331"/>
    </source>
</evidence>
<evidence type="ECO:0000313" key="2">
    <source>
        <dbReference type="EMBL" id="ART71123.1"/>
    </source>
</evidence>
<keyword evidence="1" id="KW-0812">Transmembrane</keyword>
<keyword evidence="3" id="KW-1185">Reference proteome</keyword>
<evidence type="ECO:0000256" key="1">
    <source>
        <dbReference type="SAM" id="Phobius"/>
    </source>
</evidence>
<feature type="transmembrane region" description="Helical" evidence="1">
    <location>
        <begin position="15"/>
        <end position="35"/>
    </location>
</feature>
<organism evidence="2 3">
    <name type="scientific">Mycobacterium dioxanotrophicus</name>
    <dbReference type="NCBI Taxonomy" id="482462"/>
    <lineage>
        <taxon>Bacteria</taxon>
        <taxon>Bacillati</taxon>
        <taxon>Actinomycetota</taxon>
        <taxon>Actinomycetes</taxon>
        <taxon>Mycobacteriales</taxon>
        <taxon>Mycobacteriaceae</taxon>
        <taxon>Mycobacterium</taxon>
    </lineage>
</organism>
<name>A0A1Y0C7D4_9MYCO</name>
<proteinExistence type="predicted"/>
<keyword evidence="1" id="KW-1133">Transmembrane helix</keyword>
<protein>
    <submittedName>
        <fullName evidence="2">Uncharacterized protein</fullName>
    </submittedName>
</protein>
<accession>A0A1Y0C7D4</accession>
<dbReference type="Proteomes" id="UP000195331">
    <property type="component" value="Chromosome"/>
</dbReference>
<dbReference type="EMBL" id="CP020809">
    <property type="protein sequence ID" value="ART71123.1"/>
    <property type="molecule type" value="Genomic_DNA"/>
</dbReference>
<feature type="transmembrane region" description="Helical" evidence="1">
    <location>
        <begin position="41"/>
        <end position="60"/>
    </location>
</feature>
<reference evidence="2 3" key="1">
    <citation type="submission" date="2017-04" db="EMBL/GenBank/DDBJ databases">
        <title>Whole Genome Sequence of 1,4-Dioxane Degrading Bacterium Mycobacterium dioxanotrophicus PH-06.</title>
        <authorList>
            <person name="He Y."/>
        </authorList>
    </citation>
    <scope>NUCLEOTIDE SEQUENCE [LARGE SCALE GENOMIC DNA]</scope>
    <source>
        <strain evidence="2 3">PH-06</strain>
    </source>
</reference>
<feature type="transmembrane region" description="Helical" evidence="1">
    <location>
        <begin position="67"/>
        <end position="88"/>
    </location>
</feature>